<protein>
    <submittedName>
        <fullName evidence="1">Uncharacterized protein</fullName>
    </submittedName>
</protein>
<comment type="caution">
    <text evidence="1">The sequence shown here is derived from an EMBL/GenBank/DDBJ whole genome shotgun (WGS) entry which is preliminary data.</text>
</comment>
<dbReference type="AlphaFoldDB" id="A0A0F9UFI9"/>
<proteinExistence type="predicted"/>
<sequence>MMKLLLGTILATAAVPAYAGPILDELTPEGMSWSAASEISSKQGEAYTGVIFERGNWTAEIADLEVSIDGSSASMTMGKGVMAKPSGDETSFDSLSVSFDRYAVTSFLDAIDAQIGAKPTEISPAFCAKIDRPIQLDARALKAKSAGNEFSIDILQSQYDILHPEGDCIVDLKVDISGFTSTDQIGVGVKFAKLSAEVYTPLRADQPVVDTSSDFRANGSVLDLTVSFGGAEQVSIGNISTTSMVDAKSMAGLANSGYYELTGEVIRADADAGKINFGKYSTAEIWNAIRHVNANGSFRIDDAKITGEMARGFTSSELLTQGRDLNFASEYKKSEENIYVSMDFDSTDLLEASLDMVLVMDAVDASTAGTGPAAIMVTMPLSVSSANVALNDMGIGSHVERELGFDAYALIGPMVAGNLGQAKGDMVAMWFDAARNGGASISIAPNPSLSVMQLFTGFMGDWTTFGEMTNATVNAIE</sequence>
<name>A0A0F9UFI9_9ZZZZ</name>
<dbReference type="EMBL" id="LAZR01000110">
    <property type="protein sequence ID" value="KKN90424.1"/>
    <property type="molecule type" value="Genomic_DNA"/>
</dbReference>
<reference evidence="1" key="1">
    <citation type="journal article" date="2015" name="Nature">
        <title>Complex archaea that bridge the gap between prokaryotes and eukaryotes.</title>
        <authorList>
            <person name="Spang A."/>
            <person name="Saw J.H."/>
            <person name="Jorgensen S.L."/>
            <person name="Zaremba-Niedzwiedzka K."/>
            <person name="Martijn J."/>
            <person name="Lind A.E."/>
            <person name="van Eijk R."/>
            <person name="Schleper C."/>
            <person name="Guy L."/>
            <person name="Ettema T.J."/>
        </authorList>
    </citation>
    <scope>NUCLEOTIDE SEQUENCE</scope>
</reference>
<organism evidence="1">
    <name type="scientific">marine sediment metagenome</name>
    <dbReference type="NCBI Taxonomy" id="412755"/>
    <lineage>
        <taxon>unclassified sequences</taxon>
        <taxon>metagenomes</taxon>
        <taxon>ecological metagenomes</taxon>
    </lineage>
</organism>
<gene>
    <name evidence="1" type="ORF">LCGC14_0227930</name>
</gene>
<accession>A0A0F9UFI9</accession>
<evidence type="ECO:0000313" key="1">
    <source>
        <dbReference type="EMBL" id="KKN90424.1"/>
    </source>
</evidence>